<feature type="transmembrane region" description="Helical" evidence="8">
    <location>
        <begin position="409"/>
        <end position="429"/>
    </location>
</feature>
<evidence type="ECO:0000256" key="4">
    <source>
        <dbReference type="ARBA" id="ARBA00022692"/>
    </source>
</evidence>
<keyword evidence="3" id="KW-1003">Cell membrane</keyword>
<evidence type="ECO:0000256" key="1">
    <source>
        <dbReference type="ARBA" id="ARBA00004651"/>
    </source>
</evidence>
<feature type="transmembrane region" description="Helical" evidence="8">
    <location>
        <begin position="69"/>
        <end position="92"/>
    </location>
</feature>
<feature type="transmembrane region" description="Helical" evidence="8">
    <location>
        <begin position="346"/>
        <end position="366"/>
    </location>
</feature>
<feature type="transmembrane region" description="Helical" evidence="8">
    <location>
        <begin position="264"/>
        <end position="282"/>
    </location>
</feature>
<feature type="transmembrane region" description="Helical" evidence="8">
    <location>
        <begin position="232"/>
        <end position="252"/>
    </location>
</feature>
<evidence type="ECO:0000256" key="3">
    <source>
        <dbReference type="ARBA" id="ARBA00022475"/>
    </source>
</evidence>
<keyword evidence="5 8" id="KW-1133">Transmembrane helix</keyword>
<name>A0A849AE81_9ACTN</name>
<keyword evidence="6 8" id="KW-0472">Membrane</keyword>
<feature type="transmembrane region" description="Helical" evidence="8">
    <location>
        <begin position="435"/>
        <end position="457"/>
    </location>
</feature>
<keyword evidence="10" id="KW-1185">Reference proteome</keyword>
<dbReference type="AlphaFoldDB" id="A0A849AE81"/>
<organism evidence="9 10">
    <name type="scientific">Nakamurella aerolata</name>
    <dbReference type="NCBI Taxonomy" id="1656892"/>
    <lineage>
        <taxon>Bacteria</taxon>
        <taxon>Bacillati</taxon>
        <taxon>Actinomycetota</taxon>
        <taxon>Actinomycetes</taxon>
        <taxon>Nakamurellales</taxon>
        <taxon>Nakamurellaceae</taxon>
        <taxon>Nakamurella</taxon>
    </lineage>
</organism>
<evidence type="ECO:0000313" key="10">
    <source>
        <dbReference type="Proteomes" id="UP000562984"/>
    </source>
</evidence>
<protein>
    <submittedName>
        <fullName evidence="9">Oligosaccharide flippase family protein</fullName>
    </submittedName>
</protein>
<feature type="transmembrane region" description="Helical" evidence="8">
    <location>
        <begin position="147"/>
        <end position="167"/>
    </location>
</feature>
<dbReference type="InterPro" id="IPR050833">
    <property type="entry name" value="Poly_Biosynth_Transport"/>
</dbReference>
<feature type="transmembrane region" description="Helical" evidence="8">
    <location>
        <begin position="207"/>
        <end position="226"/>
    </location>
</feature>
<reference evidence="9 10" key="1">
    <citation type="submission" date="2020-05" db="EMBL/GenBank/DDBJ databases">
        <title>Nakamurella sp. DB0629 isolated from air conditioner.</title>
        <authorList>
            <person name="Kim D.H."/>
            <person name="Kim D.-U."/>
        </authorList>
    </citation>
    <scope>NUCLEOTIDE SEQUENCE [LARGE SCALE GENOMIC DNA]</scope>
    <source>
        <strain evidence="9 10">DB0629</strain>
    </source>
</reference>
<dbReference type="EMBL" id="JABEND010000002">
    <property type="protein sequence ID" value="NNG35172.1"/>
    <property type="molecule type" value="Genomic_DNA"/>
</dbReference>
<dbReference type="PANTHER" id="PTHR30250:SF10">
    <property type="entry name" value="LIPOPOLYSACCHARIDE BIOSYNTHESIS PROTEIN WZXC"/>
    <property type="match status" value="1"/>
</dbReference>
<evidence type="ECO:0000256" key="7">
    <source>
        <dbReference type="SAM" id="MobiDB-lite"/>
    </source>
</evidence>
<comment type="subcellular location">
    <subcellularLocation>
        <location evidence="1">Cell membrane</location>
        <topology evidence="1">Multi-pass membrane protein</topology>
    </subcellularLocation>
</comment>
<dbReference type="RefSeq" id="WP_171198784.1">
    <property type="nucleotide sequence ID" value="NZ_JABEND010000002.1"/>
</dbReference>
<evidence type="ECO:0000256" key="6">
    <source>
        <dbReference type="ARBA" id="ARBA00023136"/>
    </source>
</evidence>
<dbReference type="PANTHER" id="PTHR30250">
    <property type="entry name" value="PST FAMILY PREDICTED COLANIC ACID TRANSPORTER"/>
    <property type="match status" value="1"/>
</dbReference>
<feature type="transmembrane region" description="Helical" evidence="8">
    <location>
        <begin position="104"/>
        <end position="126"/>
    </location>
</feature>
<comment type="similarity">
    <text evidence="2">Belongs to the polysaccharide synthase family.</text>
</comment>
<feature type="region of interest" description="Disordered" evidence="7">
    <location>
        <begin position="1"/>
        <end position="56"/>
    </location>
</feature>
<evidence type="ECO:0000313" key="9">
    <source>
        <dbReference type="EMBL" id="NNG35172.1"/>
    </source>
</evidence>
<evidence type="ECO:0000256" key="8">
    <source>
        <dbReference type="SAM" id="Phobius"/>
    </source>
</evidence>
<evidence type="ECO:0000256" key="5">
    <source>
        <dbReference type="ARBA" id="ARBA00022989"/>
    </source>
</evidence>
<accession>A0A849AE81</accession>
<comment type="caution">
    <text evidence="9">The sequence shown here is derived from an EMBL/GenBank/DDBJ whole genome shotgun (WGS) entry which is preliminary data.</text>
</comment>
<sequence length="475" mass="48544">MADPDGSTPATPHRPDQRPHRPTAVDLGQAGVPDAPPSEIELSTEPAGADGAAAATGESEAAGSRLAKLGLIAALVSRVFGRLVGIILVIFLAREASDETVAVYGYLLGTATLVLVLTDLGVAAIAGREVAAGRLPAGGALRSALPLQAFSVAAAALATVLLTVFFGPKGVPVSALLLTVAFVVVSGFNGLWAELLRATGRVMLEGALQMGGAVALVIGGLIVVYSGGSATALMVVVFAKELVVLVICIVLLPPRDEPSLAWKSLLGQSIWVAVAGTAMVVLWRQGTIVAGTGSTAVLAAYVVASRYLDAGVTVAHTVGFGLVPGMSALSNDPAALRRAAIRYLKLGTIAGLAVAVIGFVGAPWLVEVPFGARWEGAIPAVRYLAISALPILLSFVLWPVLLAQHRVKLLAGAGIAAVLVGLPTGLVLFKLWHDPAAPVVGTGVGAVVLLAVLLWGVKDLLRGNDTRQLSRQRPE</sequence>
<dbReference type="GO" id="GO:0005886">
    <property type="term" value="C:plasma membrane"/>
    <property type="evidence" value="ECO:0007669"/>
    <property type="project" value="UniProtKB-SubCell"/>
</dbReference>
<dbReference type="Proteomes" id="UP000562984">
    <property type="component" value="Unassembled WGS sequence"/>
</dbReference>
<proteinExistence type="inferred from homology"/>
<gene>
    <name evidence="9" type="ORF">HKD39_05490</name>
</gene>
<dbReference type="Pfam" id="PF13440">
    <property type="entry name" value="Polysacc_synt_3"/>
    <property type="match status" value="1"/>
</dbReference>
<evidence type="ECO:0000256" key="2">
    <source>
        <dbReference type="ARBA" id="ARBA00007430"/>
    </source>
</evidence>
<feature type="transmembrane region" description="Helical" evidence="8">
    <location>
        <begin position="381"/>
        <end position="402"/>
    </location>
</feature>
<feature type="transmembrane region" description="Helical" evidence="8">
    <location>
        <begin position="173"/>
        <end position="195"/>
    </location>
</feature>
<feature type="compositionally biased region" description="Low complexity" evidence="7">
    <location>
        <begin position="43"/>
        <end position="56"/>
    </location>
</feature>
<keyword evidence="4 8" id="KW-0812">Transmembrane</keyword>